<organism evidence="1 2">
    <name type="scientific">Candidatus Methanogaster sp</name>
    <dbReference type="NCBI Taxonomy" id="3386292"/>
    <lineage>
        <taxon>Archaea</taxon>
        <taxon>Methanobacteriati</taxon>
        <taxon>Methanobacteriota</taxon>
        <taxon>Stenosarchaea group</taxon>
        <taxon>Methanomicrobia</taxon>
        <taxon>Methanosarcinales</taxon>
        <taxon>ANME-2 cluster</taxon>
        <taxon>Candidatus Methanogasteraceae</taxon>
        <taxon>Candidatus Methanogaster</taxon>
    </lineage>
</organism>
<sequence>MQGMKEFLSMGGGGAGMFSLTGWIIKGAVWLMLCFSCALDTGWSRGVMGGEGGFVAAVCKAFHRERIERA</sequence>
<dbReference type="EMBL" id="PQXF01000001">
    <property type="protein sequence ID" value="PXF62203.1"/>
    <property type="molecule type" value="Genomic_DNA"/>
</dbReference>
<accession>A0AC61L706</accession>
<proteinExistence type="predicted"/>
<reference evidence="1" key="1">
    <citation type="submission" date="2018-01" db="EMBL/GenBank/DDBJ databases">
        <authorList>
            <person name="Krukenberg V."/>
        </authorList>
    </citation>
    <scope>NUCLEOTIDE SEQUENCE</scope>
    <source>
        <strain evidence="1">E20ANME2</strain>
    </source>
</reference>
<comment type="caution">
    <text evidence="1">The sequence shown here is derived from an EMBL/GenBank/DDBJ whole genome shotgun (WGS) entry which is preliminary data.</text>
</comment>
<name>A0AC61L706_9EURY</name>
<protein>
    <submittedName>
        <fullName evidence="1">Uncharacterized protein</fullName>
    </submittedName>
</protein>
<dbReference type="Proteomes" id="UP000248329">
    <property type="component" value="Unassembled WGS sequence"/>
</dbReference>
<gene>
    <name evidence="1" type="ORF">C4B59_00915</name>
</gene>
<evidence type="ECO:0000313" key="1">
    <source>
        <dbReference type="EMBL" id="PXF62203.1"/>
    </source>
</evidence>
<evidence type="ECO:0000313" key="2">
    <source>
        <dbReference type="Proteomes" id="UP000248329"/>
    </source>
</evidence>